<proteinExistence type="predicted"/>
<comment type="caution">
    <text evidence="2">The sequence shown here is derived from an EMBL/GenBank/DDBJ whole genome shotgun (WGS) entry which is preliminary data.</text>
</comment>
<dbReference type="RefSeq" id="XP_064660432.1">
    <property type="nucleotide sequence ID" value="XM_064801802.1"/>
</dbReference>
<feature type="compositionally biased region" description="Low complexity" evidence="1">
    <location>
        <begin position="16"/>
        <end position="35"/>
    </location>
</feature>
<dbReference type="GeneID" id="89925894"/>
<evidence type="ECO:0000256" key="1">
    <source>
        <dbReference type="SAM" id="MobiDB-lite"/>
    </source>
</evidence>
<feature type="compositionally biased region" description="Polar residues" evidence="1">
    <location>
        <begin position="1"/>
        <end position="10"/>
    </location>
</feature>
<dbReference type="Proteomes" id="UP001337655">
    <property type="component" value="Unassembled WGS sequence"/>
</dbReference>
<dbReference type="AlphaFoldDB" id="A0AAV9PD77"/>
<organism evidence="2 3">
    <name type="scientific">Saxophila tyrrhenica</name>
    <dbReference type="NCBI Taxonomy" id="1690608"/>
    <lineage>
        <taxon>Eukaryota</taxon>
        <taxon>Fungi</taxon>
        <taxon>Dikarya</taxon>
        <taxon>Ascomycota</taxon>
        <taxon>Pezizomycotina</taxon>
        <taxon>Dothideomycetes</taxon>
        <taxon>Dothideomycetidae</taxon>
        <taxon>Mycosphaerellales</taxon>
        <taxon>Extremaceae</taxon>
        <taxon>Saxophila</taxon>
    </lineage>
</organism>
<gene>
    <name evidence="2" type="ORF">LTR77_004548</name>
</gene>
<dbReference type="EMBL" id="JAVRRT010000006">
    <property type="protein sequence ID" value="KAK5171404.1"/>
    <property type="molecule type" value="Genomic_DNA"/>
</dbReference>
<feature type="region of interest" description="Disordered" evidence="1">
    <location>
        <begin position="1"/>
        <end position="57"/>
    </location>
</feature>
<evidence type="ECO:0000313" key="3">
    <source>
        <dbReference type="Proteomes" id="UP001337655"/>
    </source>
</evidence>
<evidence type="ECO:0000313" key="2">
    <source>
        <dbReference type="EMBL" id="KAK5171404.1"/>
    </source>
</evidence>
<sequence length="198" mass="21455">MSSGGSQSIANGGRVRGSSGTRQSRASSGSSGDVSANTSRNRAPSPGQGFRPSSRASIDSHTDEAFFQALARYGLNVQRGVPSNAAEFIVIAVCEHNREPPSETFLRRLNPEKIDLKNALMGAMSFIISTCDFLIDHGDSDHEPLINYYLTRWHEISAEIAGTEPGKSMLRFVLSHCLQESADASIWKYEATHSQPPA</sequence>
<accession>A0AAV9PD77</accession>
<keyword evidence="3" id="KW-1185">Reference proteome</keyword>
<protein>
    <submittedName>
        <fullName evidence="2">Uncharacterized protein</fullName>
    </submittedName>
</protein>
<name>A0AAV9PD77_9PEZI</name>
<reference evidence="2 3" key="1">
    <citation type="submission" date="2023-08" db="EMBL/GenBank/DDBJ databases">
        <title>Black Yeasts Isolated from many extreme environments.</title>
        <authorList>
            <person name="Coleine C."/>
            <person name="Stajich J.E."/>
            <person name="Selbmann L."/>
        </authorList>
    </citation>
    <scope>NUCLEOTIDE SEQUENCE [LARGE SCALE GENOMIC DNA]</scope>
    <source>
        <strain evidence="2 3">CCFEE 5935</strain>
    </source>
</reference>